<feature type="domain" description="Lon proteolytic" evidence="4">
    <location>
        <begin position="566"/>
        <end position="761"/>
    </location>
</feature>
<dbReference type="PANTHER" id="PTHR10046">
    <property type="entry name" value="ATP DEPENDENT LON PROTEASE FAMILY MEMBER"/>
    <property type="match status" value="1"/>
</dbReference>
<evidence type="ECO:0000313" key="6">
    <source>
        <dbReference type="Proteomes" id="UP000198640"/>
    </source>
</evidence>
<dbReference type="PROSITE" id="PS51786">
    <property type="entry name" value="LON_PROTEOLYTIC"/>
    <property type="match status" value="1"/>
</dbReference>
<evidence type="ECO:0000313" key="5">
    <source>
        <dbReference type="EMBL" id="SDY64357.1"/>
    </source>
</evidence>
<dbReference type="OrthoDB" id="9758568at2"/>
<feature type="compositionally biased region" description="Basic residues" evidence="3">
    <location>
        <begin position="806"/>
        <end position="817"/>
    </location>
</feature>
<dbReference type="Gene3D" id="3.40.50.300">
    <property type="entry name" value="P-loop containing nucleotide triphosphate hydrolases"/>
    <property type="match status" value="2"/>
</dbReference>
<keyword evidence="6" id="KW-1185">Reference proteome</keyword>
<sequence length="817" mass="90282">MPITRLEPCALSLAIEPDTLDFQDTSALTDQSLSWIGQERAQQAAFFGLEMRQPDYNLFVLGETGSGRSSLLRQAMAHVAASRPVPPDMCYVHNFDLPERPLALRLPAGQGSWLRQQLALFAKNLQQEIPKRLNEEDFKAEIERIEKRFRVEETRAYAELNALAETLHFVIQRESGRLIFTLLDESGNVLTENEVLALPKARREAIDQAEQTLRSAITSYLEKIRPLERQRDEALAALHRQRIQPLLAQVLNAILDGLAQPFADRGKLGRYLDQIQQDVLENLDIFWTSGMDEDKYQARMNSLLGRYQINLVVDNRELSGAPVVVEDNPSFKSLIGSIEYQSVEGALMTDYTRIRAGGLLRAHGGFLMLHLDDLLADGLVWEKICRLLRSHMLQIEEPWAASAATPVVSIEPEAVALQVKIVLIGSREQYYAIQENNPELARRFRVKVDFAASFLASAQAYHALSIFIAHVCQQGCLPHFSRGAVAAVLGACHRVAEDQTRLSANFSHTETLVVESAMQCKARNGQIVEAEDVISAQRASMMRHNYPDQCAQEAIADGDVVIAVHGQRTGQINGLSLIDMGDQSFGMPVRVTAHAFAGEDGLLNIEREVGLSGPIHDKGVFILQHLLSALFSHNAPLALNASIVFEQEYYGIEGDSASCAELYVLLSALAGLPLKQGIAVTGAINQYGEILPVGGINEKIEGFFKVCKTAGLDGSQGVLIPGRNCRHLMLDSAVIEAVARGEFHIYTAEHMCDGIELLTDFPCGISADSELNDMVNYPPDTVLGRAQRTLRAYRAACQQQPQQPKPGHKRAVARAEK</sequence>
<evidence type="ECO:0000256" key="3">
    <source>
        <dbReference type="SAM" id="MobiDB-lite"/>
    </source>
</evidence>
<keyword evidence="2" id="KW-0378">Hydrolase</keyword>
<dbReference type="InterPro" id="IPR014721">
    <property type="entry name" value="Ribsml_uS5_D2-typ_fold_subgr"/>
</dbReference>
<dbReference type="GO" id="GO:0004252">
    <property type="term" value="F:serine-type endopeptidase activity"/>
    <property type="evidence" value="ECO:0007669"/>
    <property type="project" value="UniProtKB-UniRule"/>
</dbReference>
<dbReference type="InterPro" id="IPR008269">
    <property type="entry name" value="Lon_proteolytic"/>
</dbReference>
<keyword evidence="2" id="KW-0720">Serine protease</keyword>
<feature type="active site" evidence="2">
    <location>
        <position position="699"/>
    </location>
</feature>
<dbReference type="SUPFAM" id="SSF54211">
    <property type="entry name" value="Ribosomal protein S5 domain 2-like"/>
    <property type="match status" value="1"/>
</dbReference>
<dbReference type="InterPro" id="IPR027065">
    <property type="entry name" value="Lon_Prtase"/>
</dbReference>
<dbReference type="Proteomes" id="UP000198640">
    <property type="component" value="Unassembled WGS sequence"/>
</dbReference>
<dbReference type="AlphaFoldDB" id="A0A1H3LII6"/>
<protein>
    <recommendedName>
        <fullName evidence="2">endopeptidase La</fullName>
        <ecNumber evidence="2">3.4.21.53</ecNumber>
    </recommendedName>
</protein>
<dbReference type="InterPro" id="IPR027417">
    <property type="entry name" value="P-loop_NTPase"/>
</dbReference>
<dbReference type="InterPro" id="IPR020568">
    <property type="entry name" value="Ribosomal_Su5_D2-typ_SF"/>
</dbReference>
<evidence type="ECO:0000259" key="4">
    <source>
        <dbReference type="PROSITE" id="PS51786"/>
    </source>
</evidence>
<feature type="active site" evidence="2">
    <location>
        <position position="656"/>
    </location>
</feature>
<comment type="similarity">
    <text evidence="2">Belongs to the peptidase S16 family.</text>
</comment>
<dbReference type="Gene3D" id="3.30.230.10">
    <property type="match status" value="1"/>
</dbReference>
<dbReference type="RefSeq" id="WP_090414997.1">
    <property type="nucleotide sequence ID" value="NZ_FNOY01000050.1"/>
</dbReference>
<dbReference type="STRING" id="44576.SAMN05421881_10501"/>
<proteinExistence type="inferred from homology"/>
<dbReference type="GO" id="GO:0004176">
    <property type="term" value="F:ATP-dependent peptidase activity"/>
    <property type="evidence" value="ECO:0007669"/>
    <property type="project" value="UniProtKB-UniRule"/>
</dbReference>
<organism evidence="5 6">
    <name type="scientific">Nitrosomonas halophila</name>
    <dbReference type="NCBI Taxonomy" id="44576"/>
    <lineage>
        <taxon>Bacteria</taxon>
        <taxon>Pseudomonadati</taxon>
        <taxon>Pseudomonadota</taxon>
        <taxon>Betaproteobacteria</taxon>
        <taxon>Nitrosomonadales</taxon>
        <taxon>Nitrosomonadaceae</taxon>
        <taxon>Nitrosomonas</taxon>
    </lineage>
</organism>
<feature type="region of interest" description="Disordered" evidence="3">
    <location>
        <begin position="797"/>
        <end position="817"/>
    </location>
</feature>
<gene>
    <name evidence="5" type="ORF">SAMN05421881_10501</name>
</gene>
<evidence type="ECO:0000256" key="2">
    <source>
        <dbReference type="PROSITE-ProRule" id="PRU01122"/>
    </source>
</evidence>
<dbReference type="Pfam" id="PF13654">
    <property type="entry name" value="AAA_32"/>
    <property type="match status" value="1"/>
</dbReference>
<dbReference type="GO" id="GO:0006508">
    <property type="term" value="P:proteolysis"/>
    <property type="evidence" value="ECO:0007669"/>
    <property type="project" value="UniProtKB-KW"/>
</dbReference>
<name>A0A1H3LII6_9PROT</name>
<dbReference type="Pfam" id="PF20437">
    <property type="entry name" value="LonC_helical"/>
    <property type="match status" value="1"/>
</dbReference>
<dbReference type="InterPro" id="IPR046843">
    <property type="entry name" value="LonB_AAA-LID"/>
</dbReference>
<evidence type="ECO:0000256" key="1">
    <source>
        <dbReference type="ARBA" id="ARBA00022670"/>
    </source>
</evidence>
<dbReference type="GO" id="GO:0005524">
    <property type="term" value="F:ATP binding"/>
    <property type="evidence" value="ECO:0007669"/>
    <property type="project" value="InterPro"/>
</dbReference>
<dbReference type="InterPro" id="IPR046844">
    <property type="entry name" value="Lon-like_helical"/>
</dbReference>
<dbReference type="InterPro" id="IPR041699">
    <property type="entry name" value="AAA_32"/>
</dbReference>
<dbReference type="Pfam" id="PF20436">
    <property type="entry name" value="LonB_AAA-LID"/>
    <property type="match status" value="1"/>
</dbReference>
<dbReference type="EC" id="3.4.21.53" evidence="2"/>
<dbReference type="EMBL" id="FNOY01000050">
    <property type="protein sequence ID" value="SDY64357.1"/>
    <property type="molecule type" value="Genomic_DNA"/>
</dbReference>
<dbReference type="Gene3D" id="1.10.8.60">
    <property type="match status" value="1"/>
</dbReference>
<reference evidence="5 6" key="1">
    <citation type="submission" date="2016-10" db="EMBL/GenBank/DDBJ databases">
        <authorList>
            <person name="de Groot N.N."/>
        </authorList>
    </citation>
    <scope>NUCLEOTIDE SEQUENCE [LARGE SCALE GENOMIC DNA]</scope>
    <source>
        <strain evidence="5 6">Nm1</strain>
    </source>
</reference>
<dbReference type="GO" id="GO:0030163">
    <property type="term" value="P:protein catabolic process"/>
    <property type="evidence" value="ECO:0007669"/>
    <property type="project" value="InterPro"/>
</dbReference>
<accession>A0A1H3LII6</accession>
<dbReference type="Pfam" id="PF05362">
    <property type="entry name" value="Lon_C"/>
    <property type="match status" value="1"/>
</dbReference>
<dbReference type="PRINTS" id="PR00830">
    <property type="entry name" value="ENDOLAPTASE"/>
</dbReference>
<keyword evidence="1 2" id="KW-0645">Protease</keyword>
<dbReference type="SUPFAM" id="SSF52540">
    <property type="entry name" value="P-loop containing nucleoside triphosphate hydrolases"/>
    <property type="match status" value="1"/>
</dbReference>
<comment type="catalytic activity">
    <reaction evidence="2">
        <text>Hydrolysis of proteins in presence of ATP.</text>
        <dbReference type="EC" id="3.4.21.53"/>
    </reaction>
</comment>